<dbReference type="GO" id="GO:0016787">
    <property type="term" value="F:hydrolase activity"/>
    <property type="evidence" value="ECO:0007669"/>
    <property type="project" value="UniProtKB-KW"/>
</dbReference>
<dbReference type="OrthoDB" id="8119704at2759"/>
<keyword evidence="6" id="KW-0378">Hydrolase</keyword>
<organism evidence="6 8">
    <name type="scientific">Pyrenophora tritici-repentis</name>
    <dbReference type="NCBI Taxonomy" id="45151"/>
    <lineage>
        <taxon>Eukaryota</taxon>
        <taxon>Fungi</taxon>
        <taxon>Dikarya</taxon>
        <taxon>Ascomycota</taxon>
        <taxon>Pezizomycotina</taxon>
        <taxon>Dothideomycetes</taxon>
        <taxon>Pleosporomycetidae</taxon>
        <taxon>Pleosporales</taxon>
        <taxon>Pleosporineae</taxon>
        <taxon>Pleosporaceae</taxon>
        <taxon>Pyrenophora</taxon>
    </lineage>
</organism>
<dbReference type="Proteomes" id="UP000249757">
    <property type="component" value="Unassembled WGS sequence"/>
</dbReference>
<keyword evidence="4" id="KW-0576">Peroxisome</keyword>
<gene>
    <name evidence="7" type="ORF">Ptr86124_010471</name>
    <name evidence="6" type="ORF">PtrM4_088960</name>
</gene>
<dbReference type="GO" id="GO:0005777">
    <property type="term" value="C:peroxisome"/>
    <property type="evidence" value="ECO:0007669"/>
    <property type="project" value="UniProtKB-SubCell"/>
</dbReference>
<proteinExistence type="inferred from homology"/>
<evidence type="ECO:0000256" key="4">
    <source>
        <dbReference type="ARBA" id="ARBA00023140"/>
    </source>
</evidence>
<reference evidence="9" key="4">
    <citation type="journal article" date="2022" name="Microb. Genom.">
        <title>A global pangenome for the wheat fungal pathogen Pyrenophora tritici-repentis and prediction of effector protein structural homology.</title>
        <authorList>
            <person name="Moolhuijzen P.M."/>
            <person name="See P.T."/>
            <person name="Shi G."/>
            <person name="Powell H.R."/>
            <person name="Cockram J."/>
            <person name="Jorgensen L.N."/>
            <person name="Benslimane H."/>
            <person name="Strelkov S.E."/>
            <person name="Turner J."/>
            <person name="Liu Z."/>
            <person name="Moffat C.S."/>
        </authorList>
    </citation>
    <scope>NUCLEOTIDE SEQUENCE [LARGE SCALE GENOMIC DNA]</scope>
</reference>
<evidence type="ECO:0000313" key="7">
    <source>
        <dbReference type="EMBL" id="KAI1510666.1"/>
    </source>
</evidence>
<protein>
    <submittedName>
        <fullName evidence="6 7">Hydrolase</fullName>
    </submittedName>
</protein>
<dbReference type="Gene3D" id="3.40.50.1820">
    <property type="entry name" value="alpha/beta hydrolase"/>
    <property type="match status" value="1"/>
</dbReference>
<reference evidence="6 8" key="1">
    <citation type="journal article" date="2018" name="BMC Genomics">
        <title>Comparative genomics of the wheat fungal pathogen Pyrenophora tritici-repentis reveals chromosomal variations and genome plasticity.</title>
        <authorList>
            <person name="Moolhuijzen P."/>
            <person name="See P.T."/>
            <person name="Hane J.K."/>
            <person name="Shi G."/>
            <person name="Liu Z."/>
            <person name="Oliver R.P."/>
            <person name="Moffat C.S."/>
        </authorList>
    </citation>
    <scope>NUCLEOTIDE SEQUENCE [LARGE SCALE GENOMIC DNA]</scope>
    <source>
        <strain evidence="6">M4</strain>
    </source>
</reference>
<evidence type="ECO:0000313" key="9">
    <source>
        <dbReference type="Proteomes" id="UP000249757"/>
    </source>
</evidence>
<dbReference type="Pfam" id="PF00561">
    <property type="entry name" value="Abhydrolase_1"/>
    <property type="match status" value="1"/>
</dbReference>
<name>A0A2W1EKE7_9PLEO</name>
<dbReference type="PRINTS" id="PR00111">
    <property type="entry name" value="ABHYDROLASE"/>
</dbReference>
<dbReference type="SUPFAM" id="SSF53474">
    <property type="entry name" value="alpha/beta-Hydrolases"/>
    <property type="match status" value="1"/>
</dbReference>
<dbReference type="PANTHER" id="PTHR43433:SF5">
    <property type="entry name" value="AB HYDROLASE-1 DOMAIN-CONTAINING PROTEIN"/>
    <property type="match status" value="1"/>
</dbReference>
<reference evidence="7" key="2">
    <citation type="submission" date="2021-05" db="EMBL/GenBank/DDBJ databases">
        <authorList>
            <person name="Moolhuijzen P.M."/>
            <person name="Moffat C.S."/>
        </authorList>
    </citation>
    <scope>NUCLEOTIDE SEQUENCE</scope>
    <source>
        <strain evidence="7">86-124</strain>
    </source>
</reference>
<keyword evidence="6" id="KW-0012">Acyltransferase</keyword>
<evidence type="ECO:0000256" key="3">
    <source>
        <dbReference type="ARBA" id="ARBA00023026"/>
    </source>
</evidence>
<dbReference type="AlphaFoldDB" id="A0A2W1EKE7"/>
<evidence type="ECO:0000313" key="6">
    <source>
        <dbReference type="EMBL" id="KAF7571396.1"/>
    </source>
</evidence>
<dbReference type="EMBL" id="NRDI02000016">
    <property type="protein sequence ID" value="KAI1510666.1"/>
    <property type="molecule type" value="Genomic_DNA"/>
</dbReference>
<evidence type="ECO:0000259" key="5">
    <source>
        <dbReference type="Pfam" id="PF00561"/>
    </source>
</evidence>
<dbReference type="OMA" id="THFRGTM"/>
<feature type="domain" description="AB hydrolase-1" evidence="5">
    <location>
        <begin position="50"/>
        <end position="260"/>
    </location>
</feature>
<accession>A0A2W1EKE7</accession>
<dbReference type="InterPro" id="IPR050471">
    <property type="entry name" value="AB_hydrolase"/>
</dbReference>
<comment type="similarity">
    <text evidence="2">Belongs to the AB hydrolase superfamily. AKT2 hydrolase family.</text>
</comment>
<dbReference type="Proteomes" id="UP000245464">
    <property type="component" value="Chromosome 4"/>
</dbReference>
<comment type="caution">
    <text evidence="6">The sequence shown here is derived from an EMBL/GenBank/DDBJ whole genome shotgun (WGS) entry which is preliminary data.</text>
</comment>
<evidence type="ECO:0000256" key="2">
    <source>
        <dbReference type="ARBA" id="ARBA00005668"/>
    </source>
</evidence>
<keyword evidence="6" id="KW-0808">Transferase</keyword>
<keyword evidence="9" id="KW-1185">Reference proteome</keyword>
<dbReference type="InterPro" id="IPR029058">
    <property type="entry name" value="AB_hydrolase_fold"/>
</dbReference>
<evidence type="ECO:0000313" key="8">
    <source>
        <dbReference type="Proteomes" id="UP000245464"/>
    </source>
</evidence>
<dbReference type="GO" id="GO:0016746">
    <property type="term" value="F:acyltransferase activity"/>
    <property type="evidence" value="ECO:0007669"/>
    <property type="project" value="UniProtKB-KW"/>
</dbReference>
<dbReference type="EMBL" id="NQIK02000004">
    <property type="protein sequence ID" value="KAF7571396.1"/>
    <property type="molecule type" value="Genomic_DNA"/>
</dbReference>
<keyword evidence="3" id="KW-0843">Virulence</keyword>
<dbReference type="InterPro" id="IPR000073">
    <property type="entry name" value="AB_hydrolase_1"/>
</dbReference>
<sequence length="279" mass="30596">MSAQTIPTQYISVKGIRIAYRRFRKPSAIPLLFLTHFRGTMDLIDPLLLNSIATSRSLILLDNYGIGNSSGTIQPTIQKAGSTVVDFLDAISVPKVDIIGFSMGGFIAQSITVDYPHVINKLVLTGTQSTYTEGFVSPDPAIMAEASGENPTEEVMMKLFFHPSDTSRALGHAWWQHTTERHVDGEARTTFVNAAGGQTQNAAIGKFVSGPGFFAKLQQVDVPTLITNGNADVMMPTANSWLMQQRLKIAELHVYPDSGHGHLYQVPEVYARQVDLFLE</sequence>
<comment type="subcellular location">
    <subcellularLocation>
        <location evidence="1">Peroxisome</location>
    </subcellularLocation>
</comment>
<dbReference type="PANTHER" id="PTHR43433">
    <property type="entry name" value="HYDROLASE, ALPHA/BETA FOLD FAMILY PROTEIN"/>
    <property type="match status" value="1"/>
</dbReference>
<reference evidence="7" key="3">
    <citation type="journal article" date="2022" name="bioRxiv">
        <title>A global pangenome for the wheat fungal pathogen Pyrenophora tritici-repentis and prediction of effector protein structural homology.</title>
        <authorList>
            <person name="Moolhuijzen P."/>
            <person name="See P.T."/>
            <person name="Shi G."/>
            <person name="Powell H.R."/>
            <person name="Cockram J."/>
            <person name="Jorgensen L.N."/>
            <person name="Benslimane H."/>
            <person name="Strelkov S.E."/>
            <person name="Turner J."/>
            <person name="Liu Z."/>
            <person name="Moffat C.S."/>
        </authorList>
    </citation>
    <scope>NUCLEOTIDE SEQUENCE</scope>
    <source>
        <strain evidence="7">86-124</strain>
    </source>
</reference>
<evidence type="ECO:0000256" key="1">
    <source>
        <dbReference type="ARBA" id="ARBA00004275"/>
    </source>
</evidence>